<keyword evidence="3 5" id="KW-0378">Hydrolase</keyword>
<dbReference type="RefSeq" id="WP_229911145.1">
    <property type="nucleotide sequence ID" value="NZ_BMSX01000012.1"/>
</dbReference>
<reference evidence="8" key="2">
    <citation type="submission" date="2020-09" db="EMBL/GenBank/DDBJ databases">
        <authorList>
            <person name="Sun Q."/>
            <person name="Ohkuma M."/>
        </authorList>
    </citation>
    <scope>NUCLEOTIDE SEQUENCE</scope>
    <source>
        <strain evidence="8">JCM 4346</strain>
    </source>
</reference>
<dbReference type="InterPro" id="IPR001547">
    <property type="entry name" value="Glyco_hydro_5"/>
</dbReference>
<dbReference type="Proteomes" id="UP000658320">
    <property type="component" value="Unassembled WGS sequence"/>
</dbReference>
<dbReference type="SUPFAM" id="SSF51445">
    <property type="entry name" value="(Trans)glycosidases"/>
    <property type="match status" value="1"/>
</dbReference>
<dbReference type="PANTHER" id="PTHR34142">
    <property type="entry name" value="ENDO-BETA-1,4-GLUCANASE A"/>
    <property type="match status" value="1"/>
</dbReference>
<comment type="catalytic activity">
    <reaction evidence="1">
        <text>Endohydrolysis of (1-&gt;4)-beta-D-glucosidic linkages in cellulose, lichenin and cereal beta-D-glucans.</text>
        <dbReference type="EC" id="3.2.1.4"/>
    </reaction>
</comment>
<evidence type="ECO:0000256" key="1">
    <source>
        <dbReference type="ARBA" id="ARBA00000966"/>
    </source>
</evidence>
<evidence type="ECO:0000256" key="5">
    <source>
        <dbReference type="RuleBase" id="RU361153"/>
    </source>
</evidence>
<dbReference type="InterPro" id="IPR017853">
    <property type="entry name" value="GH"/>
</dbReference>
<dbReference type="EMBL" id="BMSX01000012">
    <property type="protein sequence ID" value="GGR28894.1"/>
    <property type="molecule type" value="Genomic_DNA"/>
</dbReference>
<evidence type="ECO:0000313" key="8">
    <source>
        <dbReference type="EMBL" id="GGR28894.1"/>
    </source>
</evidence>
<name>A0A918CME9_9ACTN</name>
<evidence type="ECO:0000313" key="9">
    <source>
        <dbReference type="Proteomes" id="UP000658320"/>
    </source>
</evidence>
<proteinExistence type="inferred from homology"/>
<keyword evidence="6" id="KW-0732">Signal</keyword>
<evidence type="ECO:0000256" key="3">
    <source>
        <dbReference type="ARBA" id="ARBA00022801"/>
    </source>
</evidence>
<dbReference type="GO" id="GO:0008810">
    <property type="term" value="F:cellulase activity"/>
    <property type="evidence" value="ECO:0007669"/>
    <property type="project" value="UniProtKB-EC"/>
</dbReference>
<comment type="similarity">
    <text evidence="5">Belongs to the glycosyl hydrolase 5 (cellulase A) family.</text>
</comment>
<reference evidence="8" key="1">
    <citation type="journal article" date="2014" name="Int. J. Syst. Evol. Microbiol.">
        <title>Complete genome sequence of Corynebacterium casei LMG S-19264T (=DSM 44701T), isolated from a smear-ripened cheese.</title>
        <authorList>
            <consortium name="US DOE Joint Genome Institute (JGI-PGF)"/>
            <person name="Walter F."/>
            <person name="Albersmeier A."/>
            <person name="Kalinowski J."/>
            <person name="Ruckert C."/>
        </authorList>
    </citation>
    <scope>NUCLEOTIDE SEQUENCE</scope>
    <source>
        <strain evidence="8">JCM 4346</strain>
    </source>
</reference>
<gene>
    <name evidence="8" type="ORF">GCM10010251_51380</name>
</gene>
<keyword evidence="4 5" id="KW-0326">Glycosidase</keyword>
<feature type="signal peptide" evidence="6">
    <location>
        <begin position="1"/>
        <end position="32"/>
    </location>
</feature>
<protein>
    <recommendedName>
        <fullName evidence="2">cellulase</fullName>
        <ecNumber evidence="2">3.2.1.4</ecNumber>
    </recommendedName>
</protein>
<dbReference type="PANTHER" id="PTHR34142:SF1">
    <property type="entry name" value="GLYCOSIDE HYDROLASE FAMILY 5 DOMAIN-CONTAINING PROTEIN"/>
    <property type="match status" value="1"/>
</dbReference>
<evidence type="ECO:0000256" key="2">
    <source>
        <dbReference type="ARBA" id="ARBA00012601"/>
    </source>
</evidence>
<organism evidence="8 9">
    <name type="scientific">Streptomyces aurantiogriseus</name>
    <dbReference type="NCBI Taxonomy" id="66870"/>
    <lineage>
        <taxon>Bacteria</taxon>
        <taxon>Bacillati</taxon>
        <taxon>Actinomycetota</taxon>
        <taxon>Actinomycetes</taxon>
        <taxon>Kitasatosporales</taxon>
        <taxon>Streptomycetaceae</taxon>
        <taxon>Streptomyces</taxon>
    </lineage>
</organism>
<keyword evidence="9" id="KW-1185">Reference proteome</keyword>
<feature type="domain" description="Glycoside hydrolase family 5" evidence="7">
    <location>
        <begin position="59"/>
        <end position="308"/>
    </location>
</feature>
<dbReference type="InterPro" id="IPR018087">
    <property type="entry name" value="Glyco_hydro_5_CS"/>
</dbReference>
<dbReference type="EC" id="3.2.1.4" evidence="2"/>
<evidence type="ECO:0000256" key="6">
    <source>
        <dbReference type="SAM" id="SignalP"/>
    </source>
</evidence>
<accession>A0A918CME9</accession>
<dbReference type="PROSITE" id="PS00659">
    <property type="entry name" value="GLYCOSYL_HYDROL_F5"/>
    <property type="match status" value="1"/>
</dbReference>
<dbReference type="Gene3D" id="3.20.20.80">
    <property type="entry name" value="Glycosidases"/>
    <property type="match status" value="1"/>
</dbReference>
<dbReference type="Pfam" id="PF00150">
    <property type="entry name" value="Cellulase"/>
    <property type="match status" value="1"/>
</dbReference>
<comment type="caution">
    <text evidence="8">The sequence shown here is derived from an EMBL/GenBank/DDBJ whole genome shotgun (WGS) entry which is preliminary data.</text>
</comment>
<feature type="chain" id="PRO_5037779295" description="cellulase" evidence="6">
    <location>
        <begin position="33"/>
        <end position="345"/>
    </location>
</feature>
<evidence type="ECO:0000256" key="4">
    <source>
        <dbReference type="ARBA" id="ARBA00023295"/>
    </source>
</evidence>
<evidence type="ECO:0000259" key="7">
    <source>
        <dbReference type="Pfam" id="PF00150"/>
    </source>
</evidence>
<dbReference type="AlphaFoldDB" id="A0A918CME9"/>
<sequence>MRSPTSHSRWVVRGSLALAATLGLLSANTAHGQENQPAAKAGTPVQQYGKIRVCGTQLCSQSGRPIQLRGMSTHGTQWYPKCLTGAALDALAYDWKASVLRVSTYAREGGYHKNPKKFTDLASRLIDMATARGMYVIVDWHTIHPGDPHQDLGNALTFFKQLAEKHKHKRNVIYEIANEPHHVPWTTIRRYAERVIPVIRSRDPDSVILVPTPAWATFGLALGSDEQEVIADPVRAANVMYTFHFYAAVAREKWMASLDRASSKLPVFVTEWGTPSWNGWGNDFAMAQKWVDLMAKKKISWTKWSISDSRRDLSVYKQGACSAGKFAGTRVLKPAGVWARDRIRG</sequence>
<dbReference type="GO" id="GO:0000272">
    <property type="term" value="P:polysaccharide catabolic process"/>
    <property type="evidence" value="ECO:0007669"/>
    <property type="project" value="InterPro"/>
</dbReference>